<evidence type="ECO:0000313" key="1">
    <source>
        <dbReference type="EMBL" id="GFO09172.1"/>
    </source>
</evidence>
<dbReference type="EMBL" id="BLXT01004061">
    <property type="protein sequence ID" value="GFO09172.1"/>
    <property type="molecule type" value="Genomic_DNA"/>
</dbReference>
<reference evidence="1 2" key="1">
    <citation type="journal article" date="2021" name="Elife">
        <title>Chloroplast acquisition without the gene transfer in kleptoplastic sea slugs, Plakobranchus ocellatus.</title>
        <authorList>
            <person name="Maeda T."/>
            <person name="Takahashi S."/>
            <person name="Yoshida T."/>
            <person name="Shimamura S."/>
            <person name="Takaki Y."/>
            <person name="Nagai Y."/>
            <person name="Toyoda A."/>
            <person name="Suzuki Y."/>
            <person name="Arimoto A."/>
            <person name="Ishii H."/>
            <person name="Satoh N."/>
            <person name="Nishiyama T."/>
            <person name="Hasebe M."/>
            <person name="Maruyama T."/>
            <person name="Minagawa J."/>
            <person name="Obokata J."/>
            <person name="Shigenobu S."/>
        </authorList>
    </citation>
    <scope>NUCLEOTIDE SEQUENCE [LARGE SCALE GENOMIC DNA]</scope>
</reference>
<comment type="caution">
    <text evidence="1">The sequence shown here is derived from an EMBL/GenBank/DDBJ whole genome shotgun (WGS) entry which is preliminary data.</text>
</comment>
<protein>
    <submittedName>
        <fullName evidence="1">Uncharacterized protein</fullName>
    </submittedName>
</protein>
<name>A0AAV4APE5_9GAST</name>
<proteinExistence type="predicted"/>
<dbReference type="AlphaFoldDB" id="A0AAV4APE5"/>
<keyword evidence="2" id="KW-1185">Reference proteome</keyword>
<dbReference type="Proteomes" id="UP000735302">
    <property type="component" value="Unassembled WGS sequence"/>
</dbReference>
<organism evidence="1 2">
    <name type="scientific">Plakobranchus ocellatus</name>
    <dbReference type="NCBI Taxonomy" id="259542"/>
    <lineage>
        <taxon>Eukaryota</taxon>
        <taxon>Metazoa</taxon>
        <taxon>Spiralia</taxon>
        <taxon>Lophotrochozoa</taxon>
        <taxon>Mollusca</taxon>
        <taxon>Gastropoda</taxon>
        <taxon>Heterobranchia</taxon>
        <taxon>Euthyneura</taxon>
        <taxon>Panpulmonata</taxon>
        <taxon>Sacoglossa</taxon>
        <taxon>Placobranchoidea</taxon>
        <taxon>Plakobranchidae</taxon>
        <taxon>Plakobranchus</taxon>
    </lineage>
</organism>
<accession>A0AAV4APE5</accession>
<evidence type="ECO:0000313" key="2">
    <source>
        <dbReference type="Proteomes" id="UP000735302"/>
    </source>
</evidence>
<gene>
    <name evidence="1" type="ORF">PoB_003567700</name>
</gene>
<sequence length="151" mass="17165">MLLLASSNSISRIPEYSKLSKARRILIMIITLEKRSHARAENYVQNTASTHPCLSPALRVHKDEVCGGQVECPQQLTAAESVLKLHIVHLGVREKRGENRTCYYNHIAMEERVLEKIFTPREIRKDFCAVDSDLPALSDPKRTTKPEVTKQ</sequence>